<dbReference type="Pfam" id="PF01725">
    <property type="entry name" value="Ham1p_like"/>
    <property type="match status" value="1"/>
</dbReference>
<sequence length="143" mass="15741">MQYNKILVVATANVGKVNEIRELLKKLPLIVQSSKEIGFTKEIIEDAGTFEGNALKKARSVFPFARTWTIADDSGLCIDALGGLPGVYSGRWAGNDRSQIVSHTLQTLQEKRINNRNATFVSALALITPDASEYVFLENLLDT</sequence>
<accession>A0A2H0YTU5</accession>
<dbReference type="GO" id="GO:0047429">
    <property type="term" value="F:nucleoside triphosphate diphosphatase activity"/>
    <property type="evidence" value="ECO:0007669"/>
    <property type="project" value="InterPro"/>
</dbReference>
<evidence type="ECO:0008006" key="5">
    <source>
        <dbReference type="Google" id="ProtNLM"/>
    </source>
</evidence>
<dbReference type="PANTHER" id="PTHR11067">
    <property type="entry name" value="INOSINE TRIPHOSPHATE PYROPHOSPHATASE/HAM1 PROTEIN"/>
    <property type="match status" value="1"/>
</dbReference>
<dbReference type="SUPFAM" id="SSF52972">
    <property type="entry name" value="ITPase-like"/>
    <property type="match status" value="1"/>
</dbReference>
<dbReference type="GO" id="GO:0005829">
    <property type="term" value="C:cytosol"/>
    <property type="evidence" value="ECO:0007669"/>
    <property type="project" value="TreeGrafter"/>
</dbReference>
<keyword evidence="2" id="KW-0378">Hydrolase</keyword>
<protein>
    <recommendedName>
        <fullName evidence="5">Non-canonical purine NTP pyrophosphatase</fullName>
    </recommendedName>
</protein>
<dbReference type="Proteomes" id="UP000228711">
    <property type="component" value="Unassembled WGS sequence"/>
</dbReference>
<dbReference type="EMBL" id="PEXV01000145">
    <property type="protein sequence ID" value="PIS41173.1"/>
    <property type="molecule type" value="Genomic_DNA"/>
</dbReference>
<reference evidence="4" key="1">
    <citation type="submission" date="2017-09" db="EMBL/GenBank/DDBJ databases">
        <title>Depth-based differentiation of microbial function through sediment-hosted aquifers and enrichment of novel symbionts in the deep terrestrial subsurface.</title>
        <authorList>
            <person name="Probst A.J."/>
            <person name="Ladd B."/>
            <person name="Jarett J.K."/>
            <person name="Geller-Mcgrath D.E."/>
            <person name="Sieber C.M.K."/>
            <person name="Emerson J.B."/>
            <person name="Anantharaman K."/>
            <person name="Thomas B.C."/>
            <person name="Malmstrom R."/>
            <person name="Stieglmeier M."/>
            <person name="Klingl A."/>
            <person name="Woyke T."/>
            <person name="Ryan C.M."/>
            <person name="Banfield J.F."/>
        </authorList>
    </citation>
    <scope>NUCLEOTIDE SEQUENCE [LARGE SCALE GENOMIC DNA]</scope>
</reference>
<dbReference type="PANTHER" id="PTHR11067:SF9">
    <property type="entry name" value="INOSINE TRIPHOSPHATE PYROPHOSPHATASE"/>
    <property type="match status" value="1"/>
</dbReference>
<comment type="caution">
    <text evidence="3">The sequence shown here is derived from an EMBL/GenBank/DDBJ whole genome shotgun (WGS) entry which is preliminary data.</text>
</comment>
<dbReference type="Gene3D" id="3.90.950.10">
    <property type="match status" value="1"/>
</dbReference>
<gene>
    <name evidence="3" type="ORF">COT25_04565</name>
</gene>
<name>A0A2H0YTU5_9BACT</name>
<dbReference type="InterPro" id="IPR029001">
    <property type="entry name" value="ITPase-like_fam"/>
</dbReference>
<dbReference type="CDD" id="cd00515">
    <property type="entry name" value="HAM1"/>
    <property type="match status" value="1"/>
</dbReference>
<dbReference type="AlphaFoldDB" id="A0A2H0YTU5"/>
<evidence type="ECO:0000256" key="1">
    <source>
        <dbReference type="ARBA" id="ARBA00008023"/>
    </source>
</evidence>
<dbReference type="GO" id="GO:0009143">
    <property type="term" value="P:nucleoside triphosphate catabolic process"/>
    <property type="evidence" value="ECO:0007669"/>
    <property type="project" value="InterPro"/>
</dbReference>
<organism evidence="3 4">
    <name type="scientific">Candidatus Kerfeldbacteria bacterium CG08_land_8_20_14_0_20_42_7</name>
    <dbReference type="NCBI Taxonomy" id="2014245"/>
    <lineage>
        <taxon>Bacteria</taxon>
        <taxon>Candidatus Kerfeldiibacteriota</taxon>
    </lineage>
</organism>
<comment type="similarity">
    <text evidence="1">Belongs to the HAM1 NTPase family.</text>
</comment>
<evidence type="ECO:0000313" key="4">
    <source>
        <dbReference type="Proteomes" id="UP000228711"/>
    </source>
</evidence>
<proteinExistence type="inferred from homology"/>
<dbReference type="InterPro" id="IPR002637">
    <property type="entry name" value="RdgB/HAM1"/>
</dbReference>
<evidence type="ECO:0000313" key="3">
    <source>
        <dbReference type="EMBL" id="PIS41173.1"/>
    </source>
</evidence>
<evidence type="ECO:0000256" key="2">
    <source>
        <dbReference type="ARBA" id="ARBA00022801"/>
    </source>
</evidence>